<keyword evidence="1" id="KW-0812">Transmembrane</keyword>
<accession>A0AAE7XHD1</accession>
<name>A0AAE7XHD1_9CAUD</name>
<keyword evidence="1" id="KW-0472">Membrane</keyword>
<evidence type="ECO:0000313" key="3">
    <source>
        <dbReference type="Proteomes" id="UP000827787"/>
    </source>
</evidence>
<dbReference type="EMBL" id="MZ443770">
    <property type="protein sequence ID" value="QZE56249.1"/>
    <property type="molecule type" value="Genomic_DNA"/>
</dbReference>
<gene>
    <name evidence="2" type="ORF">pEaSNUABM3_00052</name>
</gene>
<evidence type="ECO:0000256" key="1">
    <source>
        <dbReference type="SAM" id="Phobius"/>
    </source>
</evidence>
<dbReference type="Proteomes" id="UP000827787">
    <property type="component" value="Segment"/>
</dbReference>
<keyword evidence="3" id="KW-1185">Reference proteome</keyword>
<evidence type="ECO:0000313" key="2">
    <source>
        <dbReference type="EMBL" id="QZE56249.1"/>
    </source>
</evidence>
<sequence>MFWAGLGLGVVLGVVLCIGIAWYYLRDFAVFKS</sequence>
<proteinExistence type="predicted"/>
<reference evidence="2 3" key="1">
    <citation type="submission" date="2021-06" db="EMBL/GenBank/DDBJ databases">
        <title>Complete genome sequence of Erwinia phage pEa_SNUABM_03.</title>
        <authorList>
            <person name="Kim S.G."/>
            <person name="Park S.C."/>
        </authorList>
    </citation>
    <scope>NUCLEOTIDE SEQUENCE [LARGE SCALE GENOMIC DNA]</scope>
</reference>
<feature type="transmembrane region" description="Helical" evidence="1">
    <location>
        <begin position="6"/>
        <end position="25"/>
    </location>
</feature>
<organism evidence="2 3">
    <name type="scientific">Erwinia phage pEa_SNUABM_3</name>
    <dbReference type="NCBI Taxonomy" id="2869552"/>
    <lineage>
        <taxon>Viruses</taxon>
        <taxon>Duplodnaviria</taxon>
        <taxon>Heunggongvirae</taxon>
        <taxon>Uroviricota</taxon>
        <taxon>Caudoviricetes</taxon>
        <taxon>Alexandravirus</taxon>
        <taxon>Alexandravirus SNUABM3</taxon>
    </lineage>
</organism>
<protein>
    <submittedName>
        <fullName evidence="2">Uncharacterized protein</fullName>
    </submittedName>
</protein>
<keyword evidence="1" id="KW-1133">Transmembrane helix</keyword>